<evidence type="ECO:0000256" key="8">
    <source>
        <dbReference type="RuleBase" id="RU363032"/>
    </source>
</evidence>
<accession>A0ABT9TN94</accession>
<protein>
    <submittedName>
        <fullName evidence="10">His/Glu/Gln/Arg/opine family amino acid ABC transporter permease subunit</fullName>
    </submittedName>
</protein>
<evidence type="ECO:0000313" key="10">
    <source>
        <dbReference type="EMBL" id="MDQ0103141.1"/>
    </source>
</evidence>
<feature type="transmembrane region" description="Helical" evidence="8">
    <location>
        <begin position="195"/>
        <end position="217"/>
    </location>
</feature>
<feature type="transmembrane region" description="Helical" evidence="8">
    <location>
        <begin position="91"/>
        <end position="115"/>
    </location>
</feature>
<evidence type="ECO:0000313" key="11">
    <source>
        <dbReference type="Proteomes" id="UP001244563"/>
    </source>
</evidence>
<dbReference type="Gene3D" id="1.10.3720.10">
    <property type="entry name" value="MetI-like"/>
    <property type="match status" value="1"/>
</dbReference>
<evidence type="ECO:0000256" key="7">
    <source>
        <dbReference type="ARBA" id="ARBA00023136"/>
    </source>
</evidence>
<organism evidence="10 11">
    <name type="scientific">Paenarthrobacter nicotinovorans</name>
    <name type="common">Arthrobacter nicotinovorans</name>
    <dbReference type="NCBI Taxonomy" id="29320"/>
    <lineage>
        <taxon>Bacteria</taxon>
        <taxon>Bacillati</taxon>
        <taxon>Actinomycetota</taxon>
        <taxon>Actinomycetes</taxon>
        <taxon>Micrococcales</taxon>
        <taxon>Micrococcaceae</taxon>
        <taxon>Paenarthrobacter</taxon>
    </lineage>
</organism>
<keyword evidence="5" id="KW-0029">Amino-acid transport</keyword>
<dbReference type="InterPro" id="IPR000515">
    <property type="entry name" value="MetI-like"/>
</dbReference>
<dbReference type="InterPro" id="IPR035906">
    <property type="entry name" value="MetI-like_sf"/>
</dbReference>
<feature type="transmembrane region" description="Helical" evidence="8">
    <location>
        <begin position="20"/>
        <end position="45"/>
    </location>
</feature>
<feature type="domain" description="ABC transmembrane type-1" evidence="9">
    <location>
        <begin position="21"/>
        <end position="213"/>
    </location>
</feature>
<dbReference type="SUPFAM" id="SSF161098">
    <property type="entry name" value="MetI-like"/>
    <property type="match status" value="1"/>
</dbReference>
<keyword evidence="3" id="KW-1003">Cell membrane</keyword>
<evidence type="ECO:0000256" key="5">
    <source>
        <dbReference type="ARBA" id="ARBA00022970"/>
    </source>
</evidence>
<proteinExistence type="inferred from homology"/>
<dbReference type="EMBL" id="JAUSSW010000007">
    <property type="protein sequence ID" value="MDQ0103141.1"/>
    <property type="molecule type" value="Genomic_DNA"/>
</dbReference>
<dbReference type="InterPro" id="IPR043429">
    <property type="entry name" value="ArtM/GltK/GlnP/TcyL/YhdX-like"/>
</dbReference>
<comment type="caution">
    <text evidence="10">The sequence shown here is derived from an EMBL/GenBank/DDBJ whole genome shotgun (WGS) entry which is preliminary data.</text>
</comment>
<dbReference type="PROSITE" id="PS50928">
    <property type="entry name" value="ABC_TM1"/>
    <property type="match status" value="1"/>
</dbReference>
<keyword evidence="11" id="KW-1185">Reference proteome</keyword>
<feature type="transmembrane region" description="Helical" evidence="8">
    <location>
        <begin position="57"/>
        <end position="79"/>
    </location>
</feature>
<keyword evidence="4 8" id="KW-0812">Transmembrane</keyword>
<reference evidence="10 11" key="1">
    <citation type="submission" date="2023-07" db="EMBL/GenBank/DDBJ databases">
        <title>Sorghum-associated microbial communities from plants grown in Nebraska, USA.</title>
        <authorList>
            <person name="Schachtman D."/>
        </authorList>
    </citation>
    <scope>NUCLEOTIDE SEQUENCE [LARGE SCALE GENOMIC DNA]</scope>
    <source>
        <strain evidence="10 11">CC523</strain>
    </source>
</reference>
<dbReference type="Pfam" id="PF00528">
    <property type="entry name" value="BPD_transp_1"/>
    <property type="match status" value="1"/>
</dbReference>
<dbReference type="NCBIfam" id="TIGR01726">
    <property type="entry name" value="HEQRo_perm_3TM"/>
    <property type="match status" value="1"/>
</dbReference>
<comment type="similarity">
    <text evidence="8">Belongs to the binding-protein-dependent transport system permease family.</text>
</comment>
<dbReference type="PANTHER" id="PTHR30614">
    <property type="entry name" value="MEMBRANE COMPONENT OF AMINO ACID ABC TRANSPORTER"/>
    <property type="match status" value="1"/>
</dbReference>
<dbReference type="PANTHER" id="PTHR30614:SF0">
    <property type="entry name" value="L-CYSTINE TRANSPORT SYSTEM PERMEASE PROTEIN TCYL"/>
    <property type="match status" value="1"/>
</dbReference>
<evidence type="ECO:0000256" key="3">
    <source>
        <dbReference type="ARBA" id="ARBA00022475"/>
    </source>
</evidence>
<sequence length="245" mass="26937">MDFDGSIFWAALTSKDFMDGALLSLELAVVSQIVATLIGLGVAVARTSKNVALQRLGWVYVWFFRSVPTLLLLLIVWNAAPQVFPVLRQDWYTPFIAGLIGLSVVQGAFMAEVLRSALISVDSGQRLAARALGLTPLQVFTRVVLPQAIKVALPPSGNEFIGMIKYTALATVISLRELLTTAQVQVATSFRYAEYYTAALIYYLVIVSAVMIVQHFVEQRFRWVSKTTAEPKLHPEADVRGTASV</sequence>
<keyword evidence="2 8" id="KW-0813">Transport</keyword>
<dbReference type="InterPro" id="IPR010065">
    <property type="entry name" value="AA_ABC_transptr_permease_3TM"/>
</dbReference>
<evidence type="ECO:0000256" key="4">
    <source>
        <dbReference type="ARBA" id="ARBA00022692"/>
    </source>
</evidence>
<comment type="subcellular location">
    <subcellularLocation>
        <location evidence="1 8">Cell membrane</location>
        <topology evidence="1 8">Multi-pass membrane protein</topology>
    </subcellularLocation>
</comment>
<evidence type="ECO:0000256" key="2">
    <source>
        <dbReference type="ARBA" id="ARBA00022448"/>
    </source>
</evidence>
<gene>
    <name evidence="10" type="ORF">J2T10_002798</name>
</gene>
<keyword evidence="6 8" id="KW-1133">Transmembrane helix</keyword>
<dbReference type="CDD" id="cd06261">
    <property type="entry name" value="TM_PBP2"/>
    <property type="match status" value="1"/>
</dbReference>
<evidence type="ECO:0000256" key="1">
    <source>
        <dbReference type="ARBA" id="ARBA00004651"/>
    </source>
</evidence>
<dbReference type="Proteomes" id="UP001244563">
    <property type="component" value="Unassembled WGS sequence"/>
</dbReference>
<evidence type="ECO:0000256" key="6">
    <source>
        <dbReference type="ARBA" id="ARBA00022989"/>
    </source>
</evidence>
<keyword evidence="7 8" id="KW-0472">Membrane</keyword>
<name>A0ABT9TN94_PAENI</name>
<dbReference type="RefSeq" id="WP_064723090.1">
    <property type="nucleotide sequence ID" value="NZ_BDDW01000011.1"/>
</dbReference>
<evidence type="ECO:0000259" key="9">
    <source>
        <dbReference type="PROSITE" id="PS50928"/>
    </source>
</evidence>